<organism evidence="1 2">
    <name type="scientific">Actinorhabdospora filicis</name>
    <dbReference type="NCBI Taxonomy" id="1785913"/>
    <lineage>
        <taxon>Bacteria</taxon>
        <taxon>Bacillati</taxon>
        <taxon>Actinomycetota</taxon>
        <taxon>Actinomycetes</taxon>
        <taxon>Micromonosporales</taxon>
        <taxon>Micromonosporaceae</taxon>
        <taxon>Actinorhabdospora</taxon>
    </lineage>
</organism>
<dbReference type="InterPro" id="IPR036291">
    <property type="entry name" value="NAD(P)-bd_dom_sf"/>
</dbReference>
<comment type="caution">
    <text evidence="1">The sequence shown here is derived from an EMBL/GenBank/DDBJ whole genome shotgun (WGS) entry which is preliminary data.</text>
</comment>
<dbReference type="PANTHER" id="PTHR43162:SF1">
    <property type="entry name" value="PRESTALK A DIFFERENTIATION PROTEIN A"/>
    <property type="match status" value="1"/>
</dbReference>
<name>A0A9W6SNV1_9ACTN</name>
<proteinExistence type="predicted"/>
<dbReference type="InterPro" id="IPR051604">
    <property type="entry name" value="Ergot_Alk_Oxidoreductase"/>
</dbReference>
<gene>
    <name evidence="1" type="ORF">Afil01_44600</name>
</gene>
<reference evidence="1" key="1">
    <citation type="submission" date="2023-03" db="EMBL/GenBank/DDBJ databases">
        <title>Actinorhabdospora filicis NBRC 111898.</title>
        <authorList>
            <person name="Ichikawa N."/>
            <person name="Sato H."/>
            <person name="Tonouchi N."/>
        </authorList>
    </citation>
    <scope>NUCLEOTIDE SEQUENCE</scope>
    <source>
        <strain evidence="1">NBRC 111898</strain>
    </source>
</reference>
<dbReference type="Proteomes" id="UP001165079">
    <property type="component" value="Unassembled WGS sequence"/>
</dbReference>
<dbReference type="SUPFAM" id="SSF51735">
    <property type="entry name" value="NAD(P)-binding Rossmann-fold domains"/>
    <property type="match status" value="1"/>
</dbReference>
<dbReference type="AlphaFoldDB" id="A0A9W6SNV1"/>
<protein>
    <submittedName>
        <fullName evidence="1">NmrA family transcriptional regulator</fullName>
    </submittedName>
</protein>
<dbReference type="Gene3D" id="3.90.25.10">
    <property type="entry name" value="UDP-galactose 4-epimerase, domain 1"/>
    <property type="match status" value="1"/>
</dbReference>
<dbReference type="PANTHER" id="PTHR43162">
    <property type="match status" value="1"/>
</dbReference>
<keyword evidence="2" id="KW-1185">Reference proteome</keyword>
<dbReference type="EMBL" id="BSTX01000003">
    <property type="protein sequence ID" value="GLZ79653.1"/>
    <property type="molecule type" value="Genomic_DNA"/>
</dbReference>
<accession>A0A9W6SNV1</accession>
<dbReference type="Gene3D" id="3.40.50.720">
    <property type="entry name" value="NAD(P)-binding Rossmann-like Domain"/>
    <property type="match status" value="1"/>
</dbReference>
<evidence type="ECO:0000313" key="1">
    <source>
        <dbReference type="EMBL" id="GLZ79653.1"/>
    </source>
</evidence>
<evidence type="ECO:0000313" key="2">
    <source>
        <dbReference type="Proteomes" id="UP001165079"/>
    </source>
</evidence>
<sequence>MHMTNTKNTAATDLILVTGATGKTGRRVTERLEGLGLPVRKASRSAEIPFDWDAPETWDAALAGVGKVYLAYSPDAGFPGAAEIVGAFAERAVAAGASRIVLLTGRGEEGAVRTEEAVRATGADLTVIRAAFFAQNFSEDFLIDAVRSGTVYFPADGIAEPFVDADDIADVAVAALTDGLHIGRTYELTGPRLITFAQAVAEIAAATGLEIAYAPVPLEAFEEGMVAEGAPAEFAALFRDLLAEVLDGRNQSLAHGVRDVLGRAPRDFADYARENAAAWK</sequence>